<dbReference type="Pfam" id="PF21870">
    <property type="entry name" value="GP180_GOLD"/>
    <property type="match status" value="1"/>
</dbReference>
<evidence type="ECO:0000313" key="3">
    <source>
        <dbReference type="Ensembl" id="ENSANIP00000009247.1"/>
    </source>
</evidence>
<dbReference type="Ensembl" id="ENSANIT00000009565.1">
    <property type="protein sequence ID" value="ENSANIP00000009247.1"/>
    <property type="gene ID" value="ENSANIG00000006218.1"/>
</dbReference>
<protein>
    <submittedName>
        <fullName evidence="3">G protein-coupled receptor 180</fullName>
    </submittedName>
</protein>
<keyword evidence="1" id="KW-0732">Signal</keyword>
<evidence type="ECO:0000313" key="4">
    <source>
        <dbReference type="Proteomes" id="UP000694541"/>
    </source>
</evidence>
<dbReference type="GO" id="GO:0019236">
    <property type="term" value="P:response to pheromone"/>
    <property type="evidence" value="ECO:0007669"/>
    <property type="project" value="InterPro"/>
</dbReference>
<dbReference type="AlphaFoldDB" id="A0A8B9MHB3"/>
<dbReference type="InterPro" id="IPR047831">
    <property type="entry name" value="GPR180/TMEM145"/>
</dbReference>
<accession>A0A8B9MHB3</accession>
<organism evidence="3 4">
    <name type="scientific">Accipiter nisus</name>
    <name type="common">Eurasian sparrowhawk</name>
    <dbReference type="NCBI Taxonomy" id="211598"/>
    <lineage>
        <taxon>Eukaryota</taxon>
        <taxon>Metazoa</taxon>
        <taxon>Chordata</taxon>
        <taxon>Craniata</taxon>
        <taxon>Vertebrata</taxon>
        <taxon>Euteleostomi</taxon>
        <taxon>Archelosauria</taxon>
        <taxon>Archosauria</taxon>
        <taxon>Dinosauria</taxon>
        <taxon>Saurischia</taxon>
        <taxon>Theropoda</taxon>
        <taxon>Coelurosauria</taxon>
        <taxon>Aves</taxon>
        <taxon>Neognathae</taxon>
        <taxon>Neoaves</taxon>
        <taxon>Telluraves</taxon>
        <taxon>Accipitrimorphae</taxon>
        <taxon>Accipitriformes</taxon>
        <taxon>Accipitridae</taxon>
        <taxon>Accipitrinae</taxon>
        <taxon>Accipiter</taxon>
    </lineage>
</organism>
<feature type="domain" description="GPR180-like N-terminal" evidence="2">
    <location>
        <begin position="34"/>
        <end position="132"/>
    </location>
</feature>
<keyword evidence="4" id="KW-1185">Reference proteome</keyword>
<dbReference type="GO" id="GO:0007186">
    <property type="term" value="P:G protein-coupled receptor signaling pathway"/>
    <property type="evidence" value="ECO:0007669"/>
    <property type="project" value="InterPro"/>
</dbReference>
<sequence length="205" mass="23265">MRWMRWRLPRVPRMRWRLLWLLCAAGWWGAGGKTLRGGFASASARLEPWRPVARFQFHGDHAVLCVRIKNVAVAVTKAARLHLFQAQEWQKLQNSIQDHSCTEKFSKAQLTMTVNHTEQNLTVSQIPYPETCYSKDGIGAPFMGSLAELCDIVSQIQMLYLLLSLCMGWTIGRMKKSHGRPLQWDSTPTSTGIAVVVVVTQVVEE</sequence>
<proteinExistence type="predicted"/>
<reference evidence="3" key="2">
    <citation type="submission" date="2025-09" db="UniProtKB">
        <authorList>
            <consortium name="Ensembl"/>
        </authorList>
    </citation>
    <scope>IDENTIFICATION</scope>
</reference>
<feature type="chain" id="PRO_5034555163" evidence="1">
    <location>
        <begin position="33"/>
        <end position="205"/>
    </location>
</feature>
<dbReference type="Proteomes" id="UP000694541">
    <property type="component" value="Unplaced"/>
</dbReference>
<dbReference type="InterPro" id="IPR053880">
    <property type="entry name" value="GPR180-like_N"/>
</dbReference>
<feature type="signal peptide" evidence="1">
    <location>
        <begin position="1"/>
        <end position="32"/>
    </location>
</feature>
<evidence type="ECO:0000256" key="1">
    <source>
        <dbReference type="SAM" id="SignalP"/>
    </source>
</evidence>
<reference evidence="3" key="1">
    <citation type="submission" date="2025-08" db="UniProtKB">
        <authorList>
            <consortium name="Ensembl"/>
        </authorList>
    </citation>
    <scope>IDENTIFICATION</scope>
</reference>
<dbReference type="PANTHER" id="PTHR23252:SF29">
    <property type="entry name" value="INTEGRAL MEMBRANE PROTEIN GPR180"/>
    <property type="match status" value="1"/>
</dbReference>
<dbReference type="PANTHER" id="PTHR23252">
    <property type="entry name" value="INTIMAL THICKNESS RECEPTOR-RELATED"/>
    <property type="match status" value="1"/>
</dbReference>
<evidence type="ECO:0000259" key="2">
    <source>
        <dbReference type="Pfam" id="PF21870"/>
    </source>
</evidence>
<name>A0A8B9MHB3_9AVES</name>
<dbReference type="GO" id="GO:0016020">
    <property type="term" value="C:membrane"/>
    <property type="evidence" value="ECO:0007669"/>
    <property type="project" value="UniProtKB-SubCell"/>
</dbReference>